<evidence type="ECO:0000259" key="9">
    <source>
        <dbReference type="PROSITE" id="PS50835"/>
    </source>
</evidence>
<evidence type="ECO:0000256" key="2">
    <source>
        <dbReference type="ARBA" id="ARBA00022475"/>
    </source>
</evidence>
<dbReference type="PANTHER" id="PTHR19433:SF127">
    <property type="entry name" value="NITR9"/>
    <property type="match status" value="1"/>
</dbReference>
<accession>A0A7N8YCL1</accession>
<keyword evidence="11" id="KW-1185">Reference proteome</keyword>
<reference evidence="10" key="1">
    <citation type="submission" date="2025-05" db="UniProtKB">
        <authorList>
            <consortium name="Ensembl"/>
        </authorList>
    </citation>
    <scope>IDENTIFICATION</scope>
</reference>
<evidence type="ECO:0000256" key="6">
    <source>
        <dbReference type="ARBA" id="ARBA00023157"/>
    </source>
</evidence>
<organism evidence="10 11">
    <name type="scientific">Mastacembelus armatus</name>
    <name type="common">zig-zag eel</name>
    <dbReference type="NCBI Taxonomy" id="205130"/>
    <lineage>
        <taxon>Eukaryota</taxon>
        <taxon>Metazoa</taxon>
        <taxon>Chordata</taxon>
        <taxon>Craniata</taxon>
        <taxon>Vertebrata</taxon>
        <taxon>Euteleostomi</taxon>
        <taxon>Actinopterygii</taxon>
        <taxon>Neopterygii</taxon>
        <taxon>Teleostei</taxon>
        <taxon>Neoteleostei</taxon>
        <taxon>Acanthomorphata</taxon>
        <taxon>Anabantaria</taxon>
        <taxon>Synbranchiformes</taxon>
        <taxon>Mastacembelidae</taxon>
        <taxon>Mastacembelus</taxon>
    </lineage>
</organism>
<evidence type="ECO:0000256" key="3">
    <source>
        <dbReference type="ARBA" id="ARBA00022729"/>
    </source>
</evidence>
<dbReference type="GO" id="GO:0009617">
    <property type="term" value="P:response to bacterium"/>
    <property type="evidence" value="ECO:0007669"/>
    <property type="project" value="TreeGrafter"/>
</dbReference>
<keyword evidence="5 8" id="KW-0472">Membrane</keyword>
<dbReference type="GO" id="GO:0002376">
    <property type="term" value="P:immune system process"/>
    <property type="evidence" value="ECO:0007669"/>
    <property type="project" value="UniProtKB-KW"/>
</dbReference>
<dbReference type="GO" id="GO:0005886">
    <property type="term" value="C:plasma membrane"/>
    <property type="evidence" value="ECO:0007669"/>
    <property type="project" value="UniProtKB-SubCell"/>
</dbReference>
<dbReference type="InterPro" id="IPR013106">
    <property type="entry name" value="Ig_V-set"/>
</dbReference>
<dbReference type="Ensembl" id="ENSMAMT00000041461.1">
    <property type="protein sequence ID" value="ENSMAMP00000047393.1"/>
    <property type="gene ID" value="ENSMAMG00000028027.1"/>
</dbReference>
<dbReference type="InterPro" id="IPR003599">
    <property type="entry name" value="Ig_sub"/>
</dbReference>
<evidence type="ECO:0000256" key="8">
    <source>
        <dbReference type="SAM" id="Phobius"/>
    </source>
</evidence>
<evidence type="ECO:0000313" key="10">
    <source>
        <dbReference type="Ensembl" id="ENSMAMP00000061200.1"/>
    </source>
</evidence>
<dbReference type="SMART" id="SM00409">
    <property type="entry name" value="IG"/>
    <property type="match status" value="2"/>
</dbReference>
<keyword evidence="2" id="KW-1003">Cell membrane</keyword>
<evidence type="ECO:0000256" key="7">
    <source>
        <dbReference type="ARBA" id="ARBA00023180"/>
    </source>
</evidence>
<name>A0A7N8YCL1_9TELE</name>
<comment type="subcellular location">
    <subcellularLocation>
        <location evidence="1">Cell membrane</location>
    </subcellularLocation>
</comment>
<dbReference type="InterPro" id="IPR007110">
    <property type="entry name" value="Ig-like_dom"/>
</dbReference>
<feature type="domain" description="Ig-like" evidence="9">
    <location>
        <begin position="143"/>
        <end position="240"/>
    </location>
</feature>
<dbReference type="Proteomes" id="UP000261640">
    <property type="component" value="Unplaced"/>
</dbReference>
<keyword evidence="6" id="KW-1015">Disulfide bond</keyword>
<keyword evidence="8" id="KW-1133">Transmembrane helix</keyword>
<dbReference type="SUPFAM" id="SSF48726">
    <property type="entry name" value="Immunoglobulin"/>
    <property type="match status" value="2"/>
</dbReference>
<evidence type="ECO:0000256" key="4">
    <source>
        <dbReference type="ARBA" id="ARBA00022859"/>
    </source>
</evidence>
<dbReference type="InterPro" id="IPR052051">
    <property type="entry name" value="TCR_complex_component"/>
</dbReference>
<dbReference type="CDD" id="cd00099">
    <property type="entry name" value="IgV"/>
    <property type="match status" value="1"/>
</dbReference>
<evidence type="ECO:0000256" key="1">
    <source>
        <dbReference type="ARBA" id="ARBA00004236"/>
    </source>
</evidence>
<dbReference type="Gene3D" id="2.60.40.10">
    <property type="entry name" value="Immunoglobulins"/>
    <property type="match status" value="2"/>
</dbReference>
<feature type="transmembrane region" description="Helical" evidence="8">
    <location>
        <begin position="365"/>
        <end position="387"/>
    </location>
</feature>
<protein>
    <submittedName>
        <fullName evidence="10">Uncharacterized LOC113121324</fullName>
    </submittedName>
</protein>
<dbReference type="InterPro" id="IPR013783">
    <property type="entry name" value="Ig-like_fold"/>
</dbReference>
<keyword evidence="8" id="KW-0812">Transmembrane</keyword>
<keyword evidence="3" id="KW-0732">Signal</keyword>
<sequence>MYSVFSPASCTEVSASFSQTKLQTIGGSEHISLTGHSESLLTGQSHTVLSVNSGERLSVLVIQREHLNTMTSAQFVFCLTGLFFGTMGELNFQDCTLNLLKCIASDISLCSMLCTIFLCHIISAQMTNLQFASLKQDRNFVSVKTGGNVTLQCFYQSDVATRFYWYKQTLGQKPRIISSYYKYDKTGSFQNEFNNPRFMLETGNGENHLAITDLSISDSGTYYCASSYSYMFEFAEGTVVSVQGSGLNIPAQVHQSASESIQPGGSVTLGCTVHTGTCDGEHRVYWFKHSGQAHPGLIYTHGGSNDQCERKPETQTHSCVYNLRMNSLNVSDAGTYYCAVASCGHMLFGNGTRLDLEDTKDSHRLVYFLSGALTFTTILTVLLAFLLCMINRRNSCICTESHTRFSASSTTNAEGCVDNVDNVHYAALRVKTGSRSRKQRDATEECVYSGVK</sequence>
<dbReference type="Ensembl" id="ENSMAMT00000054944.1">
    <property type="protein sequence ID" value="ENSMAMP00000061200.1"/>
    <property type="gene ID" value="ENSMAMG00000028027.1"/>
</dbReference>
<dbReference type="Ensembl" id="ENSMAMT00000060103.1">
    <property type="protein sequence ID" value="ENSMAMP00000054516.1"/>
    <property type="gene ID" value="ENSMAMG00000028027.1"/>
</dbReference>
<evidence type="ECO:0000256" key="5">
    <source>
        <dbReference type="ARBA" id="ARBA00023136"/>
    </source>
</evidence>
<proteinExistence type="predicted"/>
<dbReference type="Pfam" id="PF07686">
    <property type="entry name" value="V-set"/>
    <property type="match status" value="2"/>
</dbReference>
<keyword evidence="7" id="KW-0325">Glycoprotein</keyword>
<dbReference type="PANTHER" id="PTHR19433">
    <property type="entry name" value="T-CELL RECEPTOR ALPHA CHAIN V REGION-RELATED"/>
    <property type="match status" value="1"/>
</dbReference>
<dbReference type="AlphaFoldDB" id="A0A7N8YCL1"/>
<dbReference type="GeneTree" id="ENSGT00950000182968"/>
<feature type="domain" description="Ig-like" evidence="9">
    <location>
        <begin position="250"/>
        <end position="340"/>
    </location>
</feature>
<dbReference type="InterPro" id="IPR036179">
    <property type="entry name" value="Ig-like_dom_sf"/>
</dbReference>
<keyword evidence="4" id="KW-0391">Immunity</keyword>
<evidence type="ECO:0000313" key="11">
    <source>
        <dbReference type="Proteomes" id="UP000261640"/>
    </source>
</evidence>
<dbReference type="PROSITE" id="PS50835">
    <property type="entry name" value="IG_LIKE"/>
    <property type="match status" value="2"/>
</dbReference>
<dbReference type="Ensembl" id="ENSMAMT00000065756.1">
    <property type="protein sequence ID" value="ENSMAMP00000038382.1"/>
    <property type="gene ID" value="ENSMAMG00000028027.1"/>
</dbReference>
<dbReference type="SMART" id="SM00406">
    <property type="entry name" value="IGv"/>
    <property type="match status" value="2"/>
</dbReference>